<keyword evidence="2" id="KW-1185">Reference proteome</keyword>
<accession>A0ABQ2HRD8</accession>
<sequence length="86" mass="9240">MNRLLLAFAGVATLSCGRAKSTSTTVLSPDCGKWVVTVTNGDAPQNVQFIADSIESYQEDKVVLFAAGKRAIWSGDEVTLARYQCP</sequence>
<gene>
    <name evidence="1" type="ORF">GCM10010967_22750</name>
</gene>
<dbReference type="Proteomes" id="UP000632339">
    <property type="component" value="Unassembled WGS sequence"/>
</dbReference>
<proteinExistence type="predicted"/>
<evidence type="ECO:0000313" key="1">
    <source>
        <dbReference type="EMBL" id="GGM89403.1"/>
    </source>
</evidence>
<protein>
    <recommendedName>
        <fullName evidence="3">Membrane-bound lysozyme-inhibitor of c-type lysozyme</fullName>
    </recommendedName>
</protein>
<dbReference type="RefSeq" id="WP_019943774.1">
    <property type="nucleotide sequence ID" value="NZ_BMLI01000001.1"/>
</dbReference>
<name>A0ABQ2HRD8_9BACT</name>
<reference evidence="2" key="1">
    <citation type="journal article" date="2019" name="Int. J. Syst. Evol. Microbiol.">
        <title>The Global Catalogue of Microorganisms (GCM) 10K type strain sequencing project: providing services to taxonomists for standard genome sequencing and annotation.</title>
        <authorList>
            <consortium name="The Broad Institute Genomics Platform"/>
            <consortium name="The Broad Institute Genome Sequencing Center for Infectious Disease"/>
            <person name="Wu L."/>
            <person name="Ma J."/>
        </authorList>
    </citation>
    <scope>NUCLEOTIDE SEQUENCE [LARGE SCALE GENOMIC DNA]</scope>
    <source>
        <strain evidence="2">CGMCC 1.6375</strain>
    </source>
</reference>
<evidence type="ECO:0008006" key="3">
    <source>
        <dbReference type="Google" id="ProtNLM"/>
    </source>
</evidence>
<organism evidence="1 2">
    <name type="scientific">Dyadobacter beijingensis</name>
    <dbReference type="NCBI Taxonomy" id="365489"/>
    <lineage>
        <taxon>Bacteria</taxon>
        <taxon>Pseudomonadati</taxon>
        <taxon>Bacteroidota</taxon>
        <taxon>Cytophagia</taxon>
        <taxon>Cytophagales</taxon>
        <taxon>Spirosomataceae</taxon>
        <taxon>Dyadobacter</taxon>
    </lineage>
</organism>
<dbReference type="PROSITE" id="PS51257">
    <property type="entry name" value="PROKAR_LIPOPROTEIN"/>
    <property type="match status" value="1"/>
</dbReference>
<dbReference type="EMBL" id="BMLI01000001">
    <property type="protein sequence ID" value="GGM89403.1"/>
    <property type="molecule type" value="Genomic_DNA"/>
</dbReference>
<comment type="caution">
    <text evidence="1">The sequence shown here is derived from an EMBL/GenBank/DDBJ whole genome shotgun (WGS) entry which is preliminary data.</text>
</comment>
<evidence type="ECO:0000313" key="2">
    <source>
        <dbReference type="Proteomes" id="UP000632339"/>
    </source>
</evidence>